<comment type="caution">
    <text evidence="6">The sequence shown here is derived from an EMBL/GenBank/DDBJ whole genome shotgun (WGS) entry which is preliminary data.</text>
</comment>
<dbReference type="GO" id="GO:0006094">
    <property type="term" value="P:gluconeogenesis"/>
    <property type="evidence" value="ECO:0007669"/>
    <property type="project" value="TreeGrafter"/>
</dbReference>
<dbReference type="Pfam" id="PF00316">
    <property type="entry name" value="FBPase"/>
    <property type="match status" value="1"/>
</dbReference>
<evidence type="ECO:0000256" key="2">
    <source>
        <dbReference type="ARBA" id="ARBA00022801"/>
    </source>
</evidence>
<dbReference type="GO" id="GO:0030388">
    <property type="term" value="P:fructose 1,6-bisphosphate metabolic process"/>
    <property type="evidence" value="ECO:0007669"/>
    <property type="project" value="TreeGrafter"/>
</dbReference>
<dbReference type="GO" id="GO:0006000">
    <property type="term" value="P:fructose metabolic process"/>
    <property type="evidence" value="ECO:0007669"/>
    <property type="project" value="TreeGrafter"/>
</dbReference>
<accession>A0AA38G821</accession>
<keyword evidence="2" id="KW-0378">Hydrolase</keyword>
<name>A0AA38G821_TAXCH</name>
<dbReference type="GO" id="GO:0006002">
    <property type="term" value="P:fructose 6-phosphate metabolic process"/>
    <property type="evidence" value="ECO:0007669"/>
    <property type="project" value="TreeGrafter"/>
</dbReference>
<dbReference type="Proteomes" id="UP000824469">
    <property type="component" value="Unassembled WGS sequence"/>
</dbReference>
<feature type="domain" description="Fructose-1-6-bisphosphatase class 1 C-terminal" evidence="5">
    <location>
        <begin position="53"/>
        <end position="89"/>
    </location>
</feature>
<sequence length="104" mass="11472">IFGVYSIKDEDEPKLADVLLPGKHMVATGYCMYGSSCMEVAHCPYSAKIVPMYLLCSMVANVHRTRLYGGIFMYPADKKSPNGKLWTVTEKSCSLAKQLSSKLG</sequence>
<dbReference type="Pfam" id="PF18913">
    <property type="entry name" value="FBPase_C"/>
    <property type="match status" value="1"/>
</dbReference>
<dbReference type="EMBL" id="JAHRHJ020000004">
    <property type="protein sequence ID" value="KAH9318551.1"/>
    <property type="molecule type" value="Genomic_DNA"/>
</dbReference>
<dbReference type="AlphaFoldDB" id="A0AA38G821"/>
<feature type="non-terminal residue" evidence="6">
    <location>
        <position position="1"/>
    </location>
</feature>
<evidence type="ECO:0000256" key="3">
    <source>
        <dbReference type="ARBA" id="ARBA00023277"/>
    </source>
</evidence>
<dbReference type="PANTHER" id="PTHR11556:SF41">
    <property type="entry name" value="FRUCTOSE-1,6-BISPHOSPHATASE, CYTOSOLIC"/>
    <property type="match status" value="1"/>
</dbReference>
<dbReference type="PANTHER" id="PTHR11556">
    <property type="entry name" value="FRUCTOSE-1,6-BISPHOSPHATASE-RELATED"/>
    <property type="match status" value="1"/>
</dbReference>
<keyword evidence="3" id="KW-0119">Carbohydrate metabolism</keyword>
<protein>
    <submittedName>
        <fullName evidence="6">Uncharacterized protein</fullName>
    </submittedName>
</protein>
<dbReference type="GO" id="GO:0005829">
    <property type="term" value="C:cytosol"/>
    <property type="evidence" value="ECO:0007669"/>
    <property type="project" value="TreeGrafter"/>
</dbReference>
<dbReference type="GO" id="GO:0005986">
    <property type="term" value="P:sucrose biosynthetic process"/>
    <property type="evidence" value="ECO:0007669"/>
    <property type="project" value="TreeGrafter"/>
</dbReference>
<organism evidence="6 7">
    <name type="scientific">Taxus chinensis</name>
    <name type="common">Chinese yew</name>
    <name type="synonym">Taxus wallichiana var. chinensis</name>
    <dbReference type="NCBI Taxonomy" id="29808"/>
    <lineage>
        <taxon>Eukaryota</taxon>
        <taxon>Viridiplantae</taxon>
        <taxon>Streptophyta</taxon>
        <taxon>Embryophyta</taxon>
        <taxon>Tracheophyta</taxon>
        <taxon>Spermatophyta</taxon>
        <taxon>Pinopsida</taxon>
        <taxon>Pinidae</taxon>
        <taxon>Conifers II</taxon>
        <taxon>Cupressales</taxon>
        <taxon>Taxaceae</taxon>
        <taxon>Taxus</taxon>
    </lineage>
</organism>
<comment type="similarity">
    <text evidence="1">Belongs to the FBPase class 1 family.</text>
</comment>
<dbReference type="SUPFAM" id="SSF56655">
    <property type="entry name" value="Carbohydrate phosphatase"/>
    <property type="match status" value="1"/>
</dbReference>
<dbReference type="InterPro" id="IPR044015">
    <property type="entry name" value="FBPase_C_dom"/>
</dbReference>
<keyword evidence="7" id="KW-1185">Reference proteome</keyword>
<gene>
    <name evidence="6" type="ORF">KI387_020320</name>
</gene>
<dbReference type="InterPro" id="IPR000146">
    <property type="entry name" value="FBPase_class-1"/>
</dbReference>
<dbReference type="Gene3D" id="3.40.190.80">
    <property type="match status" value="1"/>
</dbReference>
<evidence type="ECO:0000259" key="5">
    <source>
        <dbReference type="Pfam" id="PF18913"/>
    </source>
</evidence>
<evidence type="ECO:0000256" key="1">
    <source>
        <dbReference type="ARBA" id="ARBA00010941"/>
    </source>
</evidence>
<dbReference type="InterPro" id="IPR033391">
    <property type="entry name" value="FBPase_N"/>
</dbReference>
<evidence type="ECO:0000313" key="7">
    <source>
        <dbReference type="Proteomes" id="UP000824469"/>
    </source>
</evidence>
<feature type="non-terminal residue" evidence="6">
    <location>
        <position position="104"/>
    </location>
</feature>
<evidence type="ECO:0000313" key="6">
    <source>
        <dbReference type="EMBL" id="KAH9318551.1"/>
    </source>
</evidence>
<evidence type="ECO:0000259" key="4">
    <source>
        <dbReference type="Pfam" id="PF00316"/>
    </source>
</evidence>
<feature type="domain" description="Fructose-1-6-bisphosphatase class I N-terminal" evidence="4">
    <location>
        <begin position="1"/>
        <end position="40"/>
    </location>
</feature>
<reference evidence="6 7" key="1">
    <citation type="journal article" date="2021" name="Nat. Plants">
        <title>The Taxus genome provides insights into paclitaxel biosynthesis.</title>
        <authorList>
            <person name="Xiong X."/>
            <person name="Gou J."/>
            <person name="Liao Q."/>
            <person name="Li Y."/>
            <person name="Zhou Q."/>
            <person name="Bi G."/>
            <person name="Li C."/>
            <person name="Du R."/>
            <person name="Wang X."/>
            <person name="Sun T."/>
            <person name="Guo L."/>
            <person name="Liang H."/>
            <person name="Lu P."/>
            <person name="Wu Y."/>
            <person name="Zhang Z."/>
            <person name="Ro D.K."/>
            <person name="Shang Y."/>
            <person name="Huang S."/>
            <person name="Yan J."/>
        </authorList>
    </citation>
    <scope>NUCLEOTIDE SEQUENCE [LARGE SCALE GENOMIC DNA]</scope>
    <source>
        <strain evidence="6">Ta-2019</strain>
    </source>
</reference>
<proteinExistence type="inferred from homology"/>
<dbReference type="GO" id="GO:0042132">
    <property type="term" value="F:fructose 1,6-bisphosphate 1-phosphatase activity"/>
    <property type="evidence" value="ECO:0007669"/>
    <property type="project" value="TreeGrafter"/>
</dbReference>